<dbReference type="GO" id="GO:0008270">
    <property type="term" value="F:zinc ion binding"/>
    <property type="evidence" value="ECO:0007669"/>
    <property type="project" value="TreeGrafter"/>
</dbReference>
<dbReference type="GO" id="GO:0051903">
    <property type="term" value="F:S-(hydroxymethyl)glutathione dehydrogenase [NAD(P)+] activity"/>
    <property type="evidence" value="ECO:0007669"/>
    <property type="project" value="TreeGrafter"/>
</dbReference>
<dbReference type="Proteomes" id="UP000887565">
    <property type="component" value="Unplaced"/>
</dbReference>
<dbReference type="PROSITE" id="PS51257">
    <property type="entry name" value="PROKAR_LIPOPROTEIN"/>
    <property type="match status" value="1"/>
</dbReference>
<evidence type="ECO:0000256" key="4">
    <source>
        <dbReference type="ARBA" id="ARBA00023027"/>
    </source>
</evidence>
<protein>
    <submittedName>
        <fullName evidence="6">Alcohol dehydrogenase</fullName>
    </submittedName>
</protein>
<organism evidence="5 6">
    <name type="scientific">Romanomermis culicivorax</name>
    <name type="common">Nematode worm</name>
    <dbReference type="NCBI Taxonomy" id="13658"/>
    <lineage>
        <taxon>Eukaryota</taxon>
        <taxon>Metazoa</taxon>
        <taxon>Ecdysozoa</taxon>
        <taxon>Nematoda</taxon>
        <taxon>Enoplea</taxon>
        <taxon>Dorylaimia</taxon>
        <taxon>Mermithida</taxon>
        <taxon>Mermithoidea</taxon>
        <taxon>Mermithidae</taxon>
        <taxon>Romanomermis</taxon>
    </lineage>
</organism>
<dbReference type="PANTHER" id="PTHR43880:SF12">
    <property type="entry name" value="ALCOHOL DEHYDROGENASE CLASS-3"/>
    <property type="match status" value="1"/>
</dbReference>
<comment type="cofactor">
    <cofactor evidence="1">
        <name>Zn(2+)</name>
        <dbReference type="ChEBI" id="CHEBI:29105"/>
    </cofactor>
</comment>
<dbReference type="WBParaSite" id="nRc.2.0.1.t03304-RA">
    <property type="protein sequence ID" value="nRc.2.0.1.t03304-RA"/>
    <property type="gene ID" value="nRc.2.0.1.g03304"/>
</dbReference>
<name>A0A915HNL9_ROMCU</name>
<keyword evidence="4" id="KW-0520">NAD</keyword>
<dbReference type="GO" id="GO:0046294">
    <property type="term" value="P:formaldehyde catabolic process"/>
    <property type="evidence" value="ECO:0007669"/>
    <property type="project" value="TreeGrafter"/>
</dbReference>
<dbReference type="Gene3D" id="3.40.50.720">
    <property type="entry name" value="NAD(P)-binding Rossmann-like Domain"/>
    <property type="match status" value="1"/>
</dbReference>
<evidence type="ECO:0000313" key="6">
    <source>
        <dbReference type="WBParaSite" id="nRc.2.0.1.t03304-RA"/>
    </source>
</evidence>
<dbReference type="GO" id="GO:0005829">
    <property type="term" value="C:cytosol"/>
    <property type="evidence" value="ECO:0007669"/>
    <property type="project" value="TreeGrafter"/>
</dbReference>
<dbReference type="AlphaFoldDB" id="A0A915HNL9"/>
<evidence type="ECO:0000256" key="3">
    <source>
        <dbReference type="ARBA" id="ARBA00022833"/>
    </source>
</evidence>
<proteinExistence type="predicted"/>
<evidence type="ECO:0000256" key="2">
    <source>
        <dbReference type="ARBA" id="ARBA00022723"/>
    </source>
</evidence>
<keyword evidence="5" id="KW-1185">Reference proteome</keyword>
<dbReference type="SUPFAM" id="SSF51735">
    <property type="entry name" value="NAD(P)-binding Rossmann-fold domains"/>
    <property type="match status" value="1"/>
</dbReference>
<keyword evidence="2" id="KW-0479">Metal-binding</keyword>
<sequence>MASKILKKVESGCSVAVFGLGCVGLAAVMGAKLAGASKIIGIDTNPKKFGLGNFIYLSTFAGECRETLIVQKRYKSSKTYA</sequence>
<keyword evidence="3" id="KW-0862">Zinc</keyword>
<evidence type="ECO:0000313" key="5">
    <source>
        <dbReference type="Proteomes" id="UP000887565"/>
    </source>
</evidence>
<evidence type="ECO:0000256" key="1">
    <source>
        <dbReference type="ARBA" id="ARBA00001947"/>
    </source>
</evidence>
<reference evidence="6" key="1">
    <citation type="submission" date="2022-11" db="UniProtKB">
        <authorList>
            <consortium name="WormBaseParasite"/>
        </authorList>
    </citation>
    <scope>IDENTIFICATION</scope>
</reference>
<accession>A0A915HNL9</accession>
<dbReference type="PANTHER" id="PTHR43880">
    <property type="entry name" value="ALCOHOL DEHYDROGENASE"/>
    <property type="match status" value="1"/>
</dbReference>
<dbReference type="InterPro" id="IPR036291">
    <property type="entry name" value="NAD(P)-bd_dom_sf"/>
</dbReference>